<dbReference type="SUPFAM" id="SSF52980">
    <property type="entry name" value="Restriction endonuclease-like"/>
    <property type="match status" value="1"/>
</dbReference>
<evidence type="ECO:0000259" key="1">
    <source>
        <dbReference type="Pfam" id="PF04480"/>
    </source>
</evidence>
<keyword evidence="3" id="KW-1185">Reference proteome</keyword>
<dbReference type="PANTHER" id="PTHR38590">
    <property type="entry name" value="BLL0828 PROTEIN"/>
    <property type="match status" value="1"/>
</dbReference>
<dbReference type="AlphaFoldDB" id="A0A401J089"/>
<evidence type="ECO:0000313" key="2">
    <source>
        <dbReference type="EMBL" id="GBH30039.1"/>
    </source>
</evidence>
<sequence length="134" mass="15277">MLHGPKDTQRRARMLRHTMTLPEVLLWQALRARPAHLRFRRQHPAGIYVLDFFCPRHRFAIEVDGEIHGRGDQPKRDAVRDAWLVGEGIKVVRIPAADVLRDLEAVVLHIIAQARGELPLRRTLGPPPPLSGED</sequence>
<dbReference type="Pfam" id="PF04480">
    <property type="entry name" value="DUF559"/>
    <property type="match status" value="1"/>
</dbReference>
<protein>
    <recommendedName>
        <fullName evidence="1">DUF559 domain-containing protein</fullName>
    </recommendedName>
</protein>
<dbReference type="Proteomes" id="UP000290975">
    <property type="component" value="Unassembled WGS sequence"/>
</dbReference>
<feature type="domain" description="DUF559" evidence="1">
    <location>
        <begin position="7"/>
        <end position="113"/>
    </location>
</feature>
<proteinExistence type="predicted"/>
<gene>
    <name evidence="2" type="ORF">MBESOW_P1293</name>
</gene>
<dbReference type="PANTHER" id="PTHR38590:SF1">
    <property type="entry name" value="BLL0828 PROTEIN"/>
    <property type="match status" value="1"/>
</dbReference>
<dbReference type="Gene3D" id="3.40.960.10">
    <property type="entry name" value="VSR Endonuclease"/>
    <property type="match status" value="1"/>
</dbReference>
<name>A0A401J089_SPHXE</name>
<dbReference type="InterPro" id="IPR047216">
    <property type="entry name" value="Endonuclease_DUF559_bact"/>
</dbReference>
<organism evidence="2 3">
    <name type="scientific">Sphingobium xenophagum</name>
    <dbReference type="NCBI Taxonomy" id="121428"/>
    <lineage>
        <taxon>Bacteria</taxon>
        <taxon>Pseudomonadati</taxon>
        <taxon>Pseudomonadota</taxon>
        <taxon>Alphaproteobacteria</taxon>
        <taxon>Sphingomonadales</taxon>
        <taxon>Sphingomonadaceae</taxon>
        <taxon>Sphingobium</taxon>
    </lineage>
</organism>
<dbReference type="EMBL" id="BBQY01000004">
    <property type="protein sequence ID" value="GBH30039.1"/>
    <property type="molecule type" value="Genomic_DNA"/>
</dbReference>
<dbReference type="CDD" id="cd01038">
    <property type="entry name" value="Endonuclease_DUF559"/>
    <property type="match status" value="1"/>
</dbReference>
<dbReference type="InterPro" id="IPR007569">
    <property type="entry name" value="DUF559"/>
</dbReference>
<reference evidence="2 3" key="1">
    <citation type="submission" date="2014-12" db="EMBL/GenBank/DDBJ databases">
        <title>Whole genome sequencing of Sphingobium xenophagum OW59.</title>
        <authorList>
            <person name="Ohta Y."/>
            <person name="Nishi S."/>
            <person name="Hatada Y."/>
        </authorList>
    </citation>
    <scope>NUCLEOTIDE SEQUENCE [LARGE SCALE GENOMIC DNA]</scope>
    <source>
        <strain evidence="2 3">OW59</strain>
    </source>
</reference>
<evidence type="ECO:0000313" key="3">
    <source>
        <dbReference type="Proteomes" id="UP000290975"/>
    </source>
</evidence>
<accession>A0A401J089</accession>
<dbReference type="InterPro" id="IPR011335">
    <property type="entry name" value="Restrct_endonuc-II-like"/>
</dbReference>
<comment type="caution">
    <text evidence="2">The sequence shown here is derived from an EMBL/GenBank/DDBJ whole genome shotgun (WGS) entry which is preliminary data.</text>
</comment>